<reference evidence="1" key="1">
    <citation type="journal article" date="2019" name="Sci. Rep.">
        <title>Draft genome of Tanacetum cinerariifolium, the natural source of mosquito coil.</title>
        <authorList>
            <person name="Yamashiro T."/>
            <person name="Shiraishi A."/>
            <person name="Satake H."/>
            <person name="Nakayama K."/>
        </authorList>
    </citation>
    <scope>NUCLEOTIDE SEQUENCE</scope>
</reference>
<dbReference type="AlphaFoldDB" id="A0A699XDL3"/>
<feature type="non-terminal residue" evidence="1">
    <location>
        <position position="1"/>
    </location>
</feature>
<gene>
    <name evidence="1" type="ORF">Tci_930151</name>
</gene>
<protein>
    <submittedName>
        <fullName evidence="1">Uncharacterized protein</fullName>
    </submittedName>
</protein>
<comment type="caution">
    <text evidence="1">The sequence shown here is derived from an EMBL/GenBank/DDBJ whole genome shotgun (WGS) entry which is preliminary data.</text>
</comment>
<feature type="non-terminal residue" evidence="1">
    <location>
        <position position="86"/>
    </location>
</feature>
<accession>A0A699XDL3</accession>
<evidence type="ECO:0000313" key="1">
    <source>
        <dbReference type="EMBL" id="GFD58182.1"/>
    </source>
</evidence>
<name>A0A699XDL3_TANCI</name>
<organism evidence="1">
    <name type="scientific">Tanacetum cinerariifolium</name>
    <name type="common">Dalmatian daisy</name>
    <name type="synonym">Chrysanthemum cinerariifolium</name>
    <dbReference type="NCBI Taxonomy" id="118510"/>
    <lineage>
        <taxon>Eukaryota</taxon>
        <taxon>Viridiplantae</taxon>
        <taxon>Streptophyta</taxon>
        <taxon>Embryophyta</taxon>
        <taxon>Tracheophyta</taxon>
        <taxon>Spermatophyta</taxon>
        <taxon>Magnoliopsida</taxon>
        <taxon>eudicotyledons</taxon>
        <taxon>Gunneridae</taxon>
        <taxon>Pentapetalae</taxon>
        <taxon>asterids</taxon>
        <taxon>campanulids</taxon>
        <taxon>Asterales</taxon>
        <taxon>Asteraceae</taxon>
        <taxon>Asteroideae</taxon>
        <taxon>Anthemideae</taxon>
        <taxon>Anthemidinae</taxon>
        <taxon>Tanacetum</taxon>
    </lineage>
</organism>
<dbReference type="EMBL" id="BKCJ011849646">
    <property type="protein sequence ID" value="GFD58182.1"/>
    <property type="molecule type" value="Genomic_DNA"/>
</dbReference>
<sequence length="86" mass="9386">VVVVKATTEADLDKYKGQLRDKIVLLPVATPPQPNFEADAKRLTAEDLQKMADAPASTPTTAANRPADPAMAERMATLRVQRELRT</sequence>
<proteinExistence type="predicted"/>